<evidence type="ECO:0000313" key="2">
    <source>
        <dbReference type="EMBL" id="RDH85979.1"/>
    </source>
</evidence>
<name>A0A370DM44_9GAMM</name>
<organism evidence="2 3">
    <name type="scientific">endosymbiont of Galathealinum brachiosum</name>
    <dbReference type="NCBI Taxonomy" id="2200906"/>
    <lineage>
        <taxon>Bacteria</taxon>
        <taxon>Pseudomonadati</taxon>
        <taxon>Pseudomonadota</taxon>
        <taxon>Gammaproteobacteria</taxon>
        <taxon>sulfur-oxidizing symbionts</taxon>
    </lineage>
</organism>
<proteinExistence type="predicted"/>
<feature type="transmembrane region" description="Helical" evidence="1">
    <location>
        <begin position="84"/>
        <end position="104"/>
    </location>
</feature>
<dbReference type="EMBL" id="QFXC01000002">
    <property type="protein sequence ID" value="RDH85979.1"/>
    <property type="molecule type" value="Genomic_DNA"/>
</dbReference>
<evidence type="ECO:0000256" key="1">
    <source>
        <dbReference type="SAM" id="Phobius"/>
    </source>
</evidence>
<keyword evidence="3" id="KW-1185">Reference proteome</keyword>
<evidence type="ECO:0000313" key="3">
    <source>
        <dbReference type="Proteomes" id="UP000254266"/>
    </source>
</evidence>
<feature type="transmembrane region" description="Helical" evidence="1">
    <location>
        <begin position="27"/>
        <end position="48"/>
    </location>
</feature>
<accession>A0A370DM44</accession>
<keyword evidence="1" id="KW-1133">Transmembrane helix</keyword>
<reference evidence="2 3" key="1">
    <citation type="journal article" date="2018" name="ISME J.">
        <title>Endosymbiont genomes yield clues of tubeworm success.</title>
        <authorList>
            <person name="Li Y."/>
            <person name="Liles M.R."/>
            <person name="Halanych K.M."/>
        </authorList>
    </citation>
    <scope>NUCLEOTIDE SEQUENCE [LARGE SCALE GENOMIC DNA]</scope>
    <source>
        <strain evidence="2">A1464</strain>
    </source>
</reference>
<gene>
    <name evidence="2" type="ORF">DIZ80_00455</name>
</gene>
<dbReference type="AlphaFoldDB" id="A0A370DM44"/>
<keyword evidence="1" id="KW-0472">Membrane</keyword>
<keyword evidence="1" id="KW-0812">Transmembrane</keyword>
<feature type="transmembrane region" description="Helical" evidence="1">
    <location>
        <begin position="60"/>
        <end position="77"/>
    </location>
</feature>
<comment type="caution">
    <text evidence="2">The sequence shown here is derived from an EMBL/GenBank/DDBJ whole genome shotgun (WGS) entry which is preliminary data.</text>
</comment>
<dbReference type="Proteomes" id="UP000254266">
    <property type="component" value="Unassembled WGS sequence"/>
</dbReference>
<sequence>MQAITLLTLVILAGFLFKKEKSPYARLIIGSVFGIAFFSVWPFVVYYIDINNPSETALSVSYAFILVLSLLLSFLLVKIRTYKLTVAIISLSCFLIIIIASQSYENTIKNKIAIHTGYYSKTNPIKHNFNHSESKNKRFQYIYKDYSISLDNNWSKQTDKGPMFDYFQFKANGEYAAELRPKCTNKNRPALPVIIKSINNYIQIKNMKADTVCYQKDETVYACVIKSIDSDNQIKRIRWINLDTLSNTGTELDFILNNNQVYLLTEIERVINSVTIKAGNQDMNCLALTEWL</sequence>
<protein>
    <submittedName>
        <fullName evidence="2">Uncharacterized protein</fullName>
    </submittedName>
</protein>